<dbReference type="GO" id="GO:0005737">
    <property type="term" value="C:cytoplasm"/>
    <property type="evidence" value="ECO:0007669"/>
    <property type="project" value="UniProtKB-SubCell"/>
</dbReference>
<dbReference type="GO" id="GO:0071555">
    <property type="term" value="P:cell wall organization"/>
    <property type="evidence" value="ECO:0007669"/>
    <property type="project" value="UniProtKB-KW"/>
</dbReference>
<evidence type="ECO:0000256" key="11">
    <source>
        <dbReference type="ARBA" id="ARBA00047527"/>
    </source>
</evidence>
<comment type="pathway">
    <text evidence="2 12">Cell wall biogenesis; peptidoglycan biosynthesis.</text>
</comment>
<dbReference type="GO" id="GO:0008760">
    <property type="term" value="F:UDP-N-acetylglucosamine 1-carboxyvinyltransferase activity"/>
    <property type="evidence" value="ECO:0007669"/>
    <property type="project" value="UniProtKB-UniRule"/>
</dbReference>
<gene>
    <name evidence="12 14" type="primary">murA</name>
    <name evidence="14" type="ORF">FHQ18_08285</name>
</gene>
<dbReference type="PANTHER" id="PTHR43783">
    <property type="entry name" value="UDP-N-ACETYLGLUCOSAMINE 1-CARBOXYVINYLTRANSFERASE"/>
    <property type="match status" value="1"/>
</dbReference>
<evidence type="ECO:0000256" key="12">
    <source>
        <dbReference type="HAMAP-Rule" id="MF_00111"/>
    </source>
</evidence>
<evidence type="ECO:0000313" key="14">
    <source>
        <dbReference type="EMBL" id="KAA0257730.1"/>
    </source>
</evidence>
<evidence type="ECO:0000256" key="10">
    <source>
        <dbReference type="ARBA" id="ARBA00038367"/>
    </source>
</evidence>
<evidence type="ECO:0000259" key="13">
    <source>
        <dbReference type="Pfam" id="PF00275"/>
    </source>
</evidence>
<name>A0A5A8F1E4_9BACT</name>
<dbReference type="PANTHER" id="PTHR43783:SF1">
    <property type="entry name" value="UDP-N-ACETYLGLUCOSAMINE 1-CARBOXYVINYLTRANSFERASE"/>
    <property type="match status" value="1"/>
</dbReference>
<comment type="similarity">
    <text evidence="10 12">Belongs to the EPSP synthase family. MurA subfamily.</text>
</comment>
<dbReference type="InterPro" id="IPR036968">
    <property type="entry name" value="Enolpyruvate_Tfrase_sf"/>
</dbReference>
<keyword evidence="15" id="KW-1185">Reference proteome</keyword>
<dbReference type="OrthoDB" id="9803760at2"/>
<organism evidence="14 15">
    <name type="scientific">Deferribacter autotrophicus</name>
    <dbReference type="NCBI Taxonomy" id="500465"/>
    <lineage>
        <taxon>Bacteria</taxon>
        <taxon>Pseudomonadati</taxon>
        <taxon>Deferribacterota</taxon>
        <taxon>Deferribacteres</taxon>
        <taxon>Deferribacterales</taxon>
        <taxon>Deferribacteraceae</taxon>
        <taxon>Deferribacter</taxon>
    </lineage>
</organism>
<dbReference type="InterPro" id="IPR001986">
    <property type="entry name" value="Enolpyruvate_Tfrase_dom"/>
</dbReference>
<keyword evidence="9 12" id="KW-0961">Cell wall biogenesis/degradation</keyword>
<keyword evidence="12" id="KW-0670">Pyruvate</keyword>
<dbReference type="UniPathway" id="UPA00219"/>
<keyword evidence="7 12" id="KW-0573">Peptidoglycan synthesis</keyword>
<feature type="binding site" evidence="12">
    <location>
        <position position="327"/>
    </location>
    <ligand>
        <name>UDP-N-acetyl-alpha-D-glucosamine</name>
        <dbReference type="ChEBI" id="CHEBI:57705"/>
    </ligand>
</feature>
<feature type="active site" description="Proton donor" evidence="12">
    <location>
        <position position="116"/>
    </location>
</feature>
<dbReference type="SUPFAM" id="SSF55205">
    <property type="entry name" value="EPT/RTPC-like"/>
    <property type="match status" value="1"/>
</dbReference>
<evidence type="ECO:0000256" key="4">
    <source>
        <dbReference type="ARBA" id="ARBA00022618"/>
    </source>
</evidence>
<evidence type="ECO:0000256" key="7">
    <source>
        <dbReference type="ARBA" id="ARBA00022984"/>
    </source>
</evidence>
<evidence type="ECO:0000256" key="5">
    <source>
        <dbReference type="ARBA" id="ARBA00022679"/>
    </source>
</evidence>
<keyword evidence="4 12" id="KW-0132">Cell division</keyword>
<keyword evidence="5 12" id="KW-0808">Transferase</keyword>
<dbReference type="EC" id="2.5.1.7" evidence="12"/>
<evidence type="ECO:0000256" key="2">
    <source>
        <dbReference type="ARBA" id="ARBA00004752"/>
    </source>
</evidence>
<evidence type="ECO:0000313" key="15">
    <source>
        <dbReference type="Proteomes" id="UP000322876"/>
    </source>
</evidence>
<feature type="binding site" evidence="12">
    <location>
        <begin position="22"/>
        <end position="23"/>
    </location>
    <ligand>
        <name>phosphoenolpyruvate</name>
        <dbReference type="ChEBI" id="CHEBI:58702"/>
    </ligand>
</feature>
<dbReference type="GO" id="GO:0009252">
    <property type="term" value="P:peptidoglycan biosynthetic process"/>
    <property type="evidence" value="ECO:0007669"/>
    <property type="project" value="UniProtKB-UniRule"/>
</dbReference>
<evidence type="ECO:0000256" key="1">
    <source>
        <dbReference type="ARBA" id="ARBA00004496"/>
    </source>
</evidence>
<dbReference type="GO" id="GO:0019277">
    <property type="term" value="P:UDP-N-acetylgalactosamine biosynthetic process"/>
    <property type="evidence" value="ECO:0007669"/>
    <property type="project" value="InterPro"/>
</dbReference>
<feature type="domain" description="Enolpyruvate transferase" evidence="13">
    <location>
        <begin position="7"/>
        <end position="406"/>
    </location>
</feature>
<dbReference type="Proteomes" id="UP000322876">
    <property type="component" value="Unassembled WGS sequence"/>
</dbReference>
<dbReference type="EMBL" id="VFJB01000006">
    <property type="protein sequence ID" value="KAA0257730.1"/>
    <property type="molecule type" value="Genomic_DNA"/>
</dbReference>
<dbReference type="RefSeq" id="WP_149266703.1">
    <property type="nucleotide sequence ID" value="NZ_VFJB01000006.1"/>
</dbReference>
<dbReference type="NCBIfam" id="TIGR01072">
    <property type="entry name" value="murA"/>
    <property type="match status" value="1"/>
</dbReference>
<dbReference type="AlphaFoldDB" id="A0A5A8F1E4"/>
<dbReference type="GO" id="GO:0008360">
    <property type="term" value="P:regulation of cell shape"/>
    <property type="evidence" value="ECO:0007669"/>
    <property type="project" value="UniProtKB-KW"/>
</dbReference>
<evidence type="ECO:0000256" key="3">
    <source>
        <dbReference type="ARBA" id="ARBA00022490"/>
    </source>
</evidence>
<sequence length="420" mass="45509">MEKLVIEGGNTLKGKVKVSGSKNASLPIIAATILCDGEYKIDNVPNLRDVRTLLKLLSLLDIEPSFNGNEILLKNKNDDAFEAPYDLVKTMRASILVLGPLLAKRRKARVSLPGGCAIGERPVDQHIKALKQMGANINIEHGYIVAECDRLKGADIYFDLVTVTGTENVLMAAVLAEGKTTIYNAAIEPEVIDLANFLKKMGAKIEGIGTKTITVYGVDSLSPANYSVMNDRIEAATLMCAAAITGGDVEIEGVPQECLTTVFEKLSETGVSIDFINDKRVRVSSTGRLKAADVTTQVYPGFPTDLQAQFMALMCVADGVSVITETIFENRFMHVAELKRMGADIRLKDRSAVVNGVEKLSGAHVMASDLRASASLVIAGLVADGETHVHRIYHLDRGYERFDEKLNSLGAKIKREENGV</sequence>
<evidence type="ECO:0000256" key="9">
    <source>
        <dbReference type="ARBA" id="ARBA00023316"/>
    </source>
</evidence>
<protein>
    <recommendedName>
        <fullName evidence="12">UDP-N-acetylglucosamine 1-carboxyvinyltransferase</fullName>
        <ecNumber evidence="12">2.5.1.7</ecNumber>
    </recommendedName>
    <alternativeName>
        <fullName evidence="12">Enoylpyruvate transferase</fullName>
    </alternativeName>
    <alternativeName>
        <fullName evidence="12">UDP-N-acetylglucosamine enolpyruvyl transferase</fullName>
        <shortName evidence="12">EPT</shortName>
    </alternativeName>
</protein>
<comment type="caution">
    <text evidence="12">Lacks conserved residue(s) required for the propagation of feature annotation.</text>
</comment>
<feature type="binding site" evidence="12">
    <location>
        <begin position="121"/>
        <end position="125"/>
    </location>
    <ligand>
        <name>UDP-N-acetyl-alpha-D-glucosamine</name>
        <dbReference type="ChEBI" id="CHEBI:57705"/>
    </ligand>
</feature>
<accession>A0A5A8F1E4</accession>
<comment type="caution">
    <text evidence="14">The sequence shown here is derived from an EMBL/GenBank/DDBJ whole genome shotgun (WGS) entry which is preliminary data.</text>
</comment>
<dbReference type="InterPro" id="IPR005750">
    <property type="entry name" value="UDP_GlcNAc_COvinyl_MurA"/>
</dbReference>
<comment type="catalytic activity">
    <reaction evidence="11 12">
        <text>phosphoenolpyruvate + UDP-N-acetyl-alpha-D-glucosamine = UDP-N-acetyl-3-O-(1-carboxyvinyl)-alpha-D-glucosamine + phosphate</text>
        <dbReference type="Rhea" id="RHEA:18681"/>
        <dbReference type="ChEBI" id="CHEBI:43474"/>
        <dbReference type="ChEBI" id="CHEBI:57705"/>
        <dbReference type="ChEBI" id="CHEBI:58702"/>
        <dbReference type="ChEBI" id="CHEBI:68483"/>
        <dbReference type="EC" id="2.5.1.7"/>
    </reaction>
</comment>
<keyword evidence="3 12" id="KW-0963">Cytoplasm</keyword>
<keyword evidence="8 12" id="KW-0131">Cell cycle</keyword>
<dbReference type="NCBIfam" id="NF006873">
    <property type="entry name" value="PRK09369.1"/>
    <property type="match status" value="1"/>
</dbReference>
<feature type="binding site" evidence="12">
    <location>
        <position position="305"/>
    </location>
    <ligand>
        <name>UDP-N-acetyl-alpha-D-glucosamine</name>
        <dbReference type="ChEBI" id="CHEBI:57705"/>
    </ligand>
</feature>
<evidence type="ECO:0000256" key="8">
    <source>
        <dbReference type="ARBA" id="ARBA00023306"/>
    </source>
</evidence>
<feature type="binding site" evidence="12">
    <location>
        <position position="92"/>
    </location>
    <ligand>
        <name>UDP-N-acetyl-alpha-D-glucosamine</name>
        <dbReference type="ChEBI" id="CHEBI:57705"/>
    </ligand>
</feature>
<dbReference type="CDD" id="cd01555">
    <property type="entry name" value="UdpNAET"/>
    <property type="match status" value="1"/>
</dbReference>
<reference evidence="14 15" key="1">
    <citation type="submission" date="2019-06" db="EMBL/GenBank/DDBJ databases">
        <title>Genomic insights into carbon and energy metabolism of Deferribacter autotrophicus revealed new metabolic traits in the phylum Deferribacteres.</title>
        <authorList>
            <person name="Slobodkin A.I."/>
            <person name="Slobodkina G.B."/>
            <person name="Allioux M."/>
            <person name="Alain K."/>
            <person name="Jebbar M."/>
            <person name="Shadrin V."/>
            <person name="Kublanov I.V."/>
            <person name="Toshchakov S.V."/>
            <person name="Bonch-Osmolovskaya E.A."/>
        </authorList>
    </citation>
    <scope>NUCLEOTIDE SEQUENCE [LARGE SCALE GENOMIC DNA]</scope>
    <source>
        <strain evidence="14 15">SL50</strain>
    </source>
</reference>
<dbReference type="InterPro" id="IPR013792">
    <property type="entry name" value="RNA3'P_cycl/enolpyr_Trfase_a/b"/>
</dbReference>
<dbReference type="HAMAP" id="MF_00111">
    <property type="entry name" value="MurA"/>
    <property type="match status" value="1"/>
</dbReference>
<proteinExistence type="inferred from homology"/>
<evidence type="ECO:0000256" key="6">
    <source>
        <dbReference type="ARBA" id="ARBA00022960"/>
    </source>
</evidence>
<comment type="subcellular location">
    <subcellularLocation>
        <location evidence="1 12">Cytoplasm</location>
    </subcellularLocation>
</comment>
<feature type="modified residue" description="2-(S-cysteinyl)pyruvic acid O-phosphothioketal" evidence="12">
    <location>
        <position position="116"/>
    </location>
</feature>
<keyword evidence="6 12" id="KW-0133">Cell shape</keyword>
<comment type="function">
    <text evidence="12">Cell wall formation. Adds enolpyruvyl to UDP-N-acetylglucosamine.</text>
</comment>
<dbReference type="InterPro" id="IPR050068">
    <property type="entry name" value="MurA_subfamily"/>
</dbReference>
<dbReference type="Pfam" id="PF00275">
    <property type="entry name" value="EPSP_synthase"/>
    <property type="match status" value="1"/>
</dbReference>
<dbReference type="Gene3D" id="3.65.10.10">
    <property type="entry name" value="Enolpyruvate transferase domain"/>
    <property type="match status" value="2"/>
</dbReference>
<dbReference type="GO" id="GO:0051301">
    <property type="term" value="P:cell division"/>
    <property type="evidence" value="ECO:0007669"/>
    <property type="project" value="UniProtKB-KW"/>
</dbReference>
<dbReference type="FunFam" id="3.65.10.10:FF:000001">
    <property type="entry name" value="UDP-N-acetylglucosamine 1-carboxyvinyltransferase"/>
    <property type="match status" value="1"/>
</dbReference>